<keyword evidence="5 6" id="KW-0482">Metalloprotease</keyword>
<evidence type="ECO:0000259" key="7">
    <source>
        <dbReference type="Pfam" id="PF01432"/>
    </source>
</evidence>
<evidence type="ECO:0000256" key="1">
    <source>
        <dbReference type="ARBA" id="ARBA00022670"/>
    </source>
</evidence>
<dbReference type="Pfam" id="PF01432">
    <property type="entry name" value="Peptidase_M3"/>
    <property type="match status" value="2"/>
</dbReference>
<protein>
    <submittedName>
        <fullName evidence="8">Mitochondrial intermediate peptidase</fullName>
    </submittedName>
</protein>
<dbReference type="GO" id="GO:0046872">
    <property type="term" value="F:metal ion binding"/>
    <property type="evidence" value="ECO:0007669"/>
    <property type="project" value="UniProtKB-UniRule"/>
</dbReference>
<keyword evidence="9" id="KW-1185">Reference proteome</keyword>
<dbReference type="PANTHER" id="PTHR11804">
    <property type="entry name" value="PROTEASE M3 THIMET OLIGOPEPTIDASE-RELATED"/>
    <property type="match status" value="1"/>
</dbReference>
<comment type="cofactor">
    <cofactor evidence="6">
        <name>Zn(2+)</name>
        <dbReference type="ChEBI" id="CHEBI:29105"/>
    </cofactor>
    <text evidence="6">Binds 1 zinc ion.</text>
</comment>
<evidence type="ECO:0000256" key="3">
    <source>
        <dbReference type="ARBA" id="ARBA00022801"/>
    </source>
</evidence>
<comment type="similarity">
    <text evidence="6">Belongs to the peptidase M3 family.</text>
</comment>
<evidence type="ECO:0000313" key="9">
    <source>
        <dbReference type="Proteomes" id="UP000291022"/>
    </source>
</evidence>
<keyword evidence="2 6" id="KW-0479">Metal-binding</keyword>
<dbReference type="AlphaFoldDB" id="A0A452RER2"/>
<reference evidence="8" key="2">
    <citation type="submission" date="2025-08" db="UniProtKB">
        <authorList>
            <consortium name="Ensembl"/>
        </authorList>
    </citation>
    <scope>IDENTIFICATION</scope>
</reference>
<keyword evidence="1 6" id="KW-0645">Protease</keyword>
<dbReference type="Proteomes" id="UP000291022">
    <property type="component" value="Unassembled WGS sequence"/>
</dbReference>
<dbReference type="InterPro" id="IPR033851">
    <property type="entry name" value="M3A_MIP"/>
</dbReference>
<dbReference type="PANTHER" id="PTHR11804:SF79">
    <property type="entry name" value="MITOCHONDRIAL INTERMEDIATE PEPTIDASE"/>
    <property type="match status" value="1"/>
</dbReference>
<name>A0A452RER2_URSAM</name>
<reference evidence="9" key="1">
    <citation type="submission" date="2016-06" db="EMBL/GenBank/DDBJ databases">
        <title>De novo assembly and RNA-Seq shows season-dependent expression and editing in black bear kidneys.</title>
        <authorList>
            <person name="Korstanje R."/>
            <person name="Srivastava A."/>
            <person name="Sarsani V.K."/>
            <person name="Sheehan S.M."/>
            <person name="Seger R.L."/>
            <person name="Barter M.E."/>
            <person name="Lindqvist C."/>
            <person name="Brody L.C."/>
            <person name="Mullikin J.C."/>
        </authorList>
    </citation>
    <scope>NUCLEOTIDE SEQUENCE [LARGE SCALE GENOMIC DNA]</scope>
</reference>
<organism evidence="8 9">
    <name type="scientific">Ursus americanus</name>
    <name type="common">American black bear</name>
    <name type="synonym">Euarctos americanus</name>
    <dbReference type="NCBI Taxonomy" id="9643"/>
    <lineage>
        <taxon>Eukaryota</taxon>
        <taxon>Metazoa</taxon>
        <taxon>Chordata</taxon>
        <taxon>Craniata</taxon>
        <taxon>Vertebrata</taxon>
        <taxon>Euteleostomi</taxon>
        <taxon>Mammalia</taxon>
        <taxon>Eutheria</taxon>
        <taxon>Laurasiatheria</taxon>
        <taxon>Carnivora</taxon>
        <taxon>Caniformia</taxon>
        <taxon>Ursidae</taxon>
        <taxon>Ursus</taxon>
    </lineage>
</organism>
<dbReference type="Gene3D" id="1.10.1370.40">
    <property type="match status" value="2"/>
</dbReference>
<dbReference type="GO" id="GO:0005739">
    <property type="term" value="C:mitochondrion"/>
    <property type="evidence" value="ECO:0007669"/>
    <property type="project" value="TreeGrafter"/>
</dbReference>
<accession>A0A452RER2</accession>
<feature type="domain" description="Peptidase M3A/M3B catalytic" evidence="7">
    <location>
        <begin position="255"/>
        <end position="317"/>
    </location>
</feature>
<gene>
    <name evidence="8" type="primary">MIPEP</name>
</gene>
<proteinExistence type="inferred from homology"/>
<dbReference type="InterPro" id="IPR001567">
    <property type="entry name" value="Pept_M3A_M3B_dom"/>
</dbReference>
<sequence>MLCAWRLGGLELRAAALWPGRAGLGGFGAGIRAREVSTSWSPVGAAFNVKPQGRRLDLFGERRGLFGVPELSAPEGFRIAQENALRKADLLVERVCSLPPGPQTVLIFDELSDSLCRVADLADFVKIAHPERAFREAAEEACRSIGTMVEKLNTNVELYQSLQKLLADKKLVDSLDPETRRVAELFMFDFEISGIHLDEEKRKRAVDLNVKILDLSNTFLMGTNFPNKIEKHLLPEHIHRNFVVTGSHVIIDGLHAEAPDDLVREAAYKIFLYPNAGQLKCLEELLSNRDLLAKLVGYSTYSHRALQGTIAKNPGKLVHPELMPWDPPYYSGVIRAERYNIEPSLYCPFFSLGACMEGLNILFTKLLGITLYAEQPAKGEVWCEDVRKLAVVHESEGLLGYIYCDFFQRADKPHQDCHFTIRGGRLKEDGEYQLPVVVLMLNLPHSSRNSPTLLTPGMMENLFHEMGHAMHSMLGRTRYQHVTGTRCPTDFAEVPSILMEYFANDYRVVTQFARHYQTGQSLPKNMVSRLCESKKVCAAADMQLQVFYATLDQIYHGKHPLRTSTTDILRETQEKFYGLPYVPNTVSLHGKQEYYYHLLRARRQTTSSCFIISPYWGSY</sequence>
<keyword evidence="3 6" id="KW-0378">Hydrolase</keyword>
<dbReference type="Ensembl" id="ENSUAMT00000019348.1">
    <property type="protein sequence ID" value="ENSUAMP00000017295.1"/>
    <property type="gene ID" value="ENSUAMG00000012207.1"/>
</dbReference>
<reference evidence="8" key="3">
    <citation type="submission" date="2025-09" db="UniProtKB">
        <authorList>
            <consortium name="Ensembl"/>
        </authorList>
    </citation>
    <scope>IDENTIFICATION</scope>
</reference>
<evidence type="ECO:0000313" key="8">
    <source>
        <dbReference type="Ensembl" id="ENSUAMP00000017295.1"/>
    </source>
</evidence>
<dbReference type="InterPro" id="IPR045090">
    <property type="entry name" value="Pept_M3A_M3B"/>
</dbReference>
<dbReference type="CDD" id="cd06457">
    <property type="entry name" value="M3A_MIP"/>
    <property type="match status" value="1"/>
</dbReference>
<evidence type="ECO:0000256" key="5">
    <source>
        <dbReference type="ARBA" id="ARBA00023049"/>
    </source>
</evidence>
<dbReference type="FunFam" id="3.40.390.10:FF:000013">
    <property type="entry name" value="Mitochondrial intermediate peptidase"/>
    <property type="match status" value="1"/>
</dbReference>
<evidence type="ECO:0000256" key="2">
    <source>
        <dbReference type="ARBA" id="ARBA00022723"/>
    </source>
</evidence>
<dbReference type="FunFam" id="1.10.1370.40:FF:000002">
    <property type="entry name" value="Mitochondrial intermediate peptidase"/>
    <property type="match status" value="1"/>
</dbReference>
<evidence type="ECO:0000256" key="6">
    <source>
        <dbReference type="RuleBase" id="RU003435"/>
    </source>
</evidence>
<feature type="domain" description="Peptidase M3A/M3B catalytic" evidence="7">
    <location>
        <begin position="320"/>
        <end position="589"/>
    </location>
</feature>
<dbReference type="SUPFAM" id="SSF55486">
    <property type="entry name" value="Metalloproteases ('zincins'), catalytic domain"/>
    <property type="match status" value="1"/>
</dbReference>
<evidence type="ECO:0000256" key="4">
    <source>
        <dbReference type="ARBA" id="ARBA00022833"/>
    </source>
</evidence>
<dbReference type="GO" id="GO:0006518">
    <property type="term" value="P:peptide metabolic process"/>
    <property type="evidence" value="ECO:0007669"/>
    <property type="project" value="TreeGrafter"/>
</dbReference>
<dbReference type="GO" id="GO:0006627">
    <property type="term" value="P:protein processing involved in protein targeting to mitochondrion"/>
    <property type="evidence" value="ECO:0007669"/>
    <property type="project" value="TreeGrafter"/>
</dbReference>
<dbReference type="GeneTree" id="ENSGT00950000183171"/>
<keyword evidence="4 6" id="KW-0862">Zinc</keyword>
<dbReference type="GO" id="GO:0004222">
    <property type="term" value="F:metalloendopeptidase activity"/>
    <property type="evidence" value="ECO:0007669"/>
    <property type="project" value="InterPro"/>
</dbReference>